<dbReference type="Gene3D" id="1.10.10.10">
    <property type="entry name" value="Winged helix-like DNA-binding domain superfamily/Winged helix DNA-binding domain"/>
    <property type="match status" value="1"/>
</dbReference>
<name>A0A4R0K498_9ACTN</name>
<keyword evidence="6" id="KW-1185">Reference proteome</keyword>
<dbReference type="SUPFAM" id="SSF53335">
    <property type="entry name" value="S-adenosyl-L-methionine-dependent methyltransferases"/>
    <property type="match status" value="1"/>
</dbReference>
<dbReference type="Pfam" id="PF00891">
    <property type="entry name" value="Methyltransf_2"/>
    <property type="match status" value="1"/>
</dbReference>
<dbReference type="PROSITE" id="PS51683">
    <property type="entry name" value="SAM_OMT_II"/>
    <property type="match status" value="1"/>
</dbReference>
<dbReference type="InterPro" id="IPR001077">
    <property type="entry name" value="COMT_C"/>
</dbReference>
<comment type="caution">
    <text evidence="5">The sequence shown here is derived from an EMBL/GenBank/DDBJ whole genome shotgun (WGS) entry which is preliminary data.</text>
</comment>
<evidence type="ECO:0000256" key="1">
    <source>
        <dbReference type="ARBA" id="ARBA00022603"/>
    </source>
</evidence>
<organism evidence="5 6">
    <name type="scientific">Kribbella pittospori</name>
    <dbReference type="NCBI Taxonomy" id="722689"/>
    <lineage>
        <taxon>Bacteria</taxon>
        <taxon>Bacillati</taxon>
        <taxon>Actinomycetota</taxon>
        <taxon>Actinomycetes</taxon>
        <taxon>Propionibacteriales</taxon>
        <taxon>Kribbellaceae</taxon>
        <taxon>Kribbella</taxon>
    </lineage>
</organism>
<evidence type="ECO:0000313" key="6">
    <source>
        <dbReference type="Proteomes" id="UP000291144"/>
    </source>
</evidence>
<dbReference type="EMBL" id="SJKB01000019">
    <property type="protein sequence ID" value="TCC54389.1"/>
    <property type="molecule type" value="Genomic_DNA"/>
</dbReference>
<dbReference type="AlphaFoldDB" id="A0A4R0K498"/>
<dbReference type="PANTHER" id="PTHR43712">
    <property type="entry name" value="PUTATIVE (AFU_ORTHOLOGUE AFUA_4G14580)-RELATED"/>
    <property type="match status" value="1"/>
</dbReference>
<gene>
    <name evidence="5" type="ORF">E0H73_38715</name>
</gene>
<dbReference type="InterPro" id="IPR029063">
    <property type="entry name" value="SAM-dependent_MTases_sf"/>
</dbReference>
<keyword evidence="3" id="KW-0949">S-adenosyl-L-methionine</keyword>
<accession>A0A4R0K498</accession>
<dbReference type="PIRSF" id="PIRSF005739">
    <property type="entry name" value="O-mtase"/>
    <property type="match status" value="1"/>
</dbReference>
<reference evidence="5 6" key="1">
    <citation type="submission" date="2019-02" db="EMBL/GenBank/DDBJ databases">
        <title>Kribbella capetownensis sp. nov. and Kribbella speibonae sp. nov., isolated from soil.</title>
        <authorList>
            <person name="Curtis S.M."/>
            <person name="Norton I."/>
            <person name="Everest G.J."/>
            <person name="Meyers P.R."/>
        </authorList>
    </citation>
    <scope>NUCLEOTIDE SEQUENCE [LARGE SCALE GENOMIC DNA]</scope>
    <source>
        <strain evidence="5 6">NRRL B-24813</strain>
    </source>
</reference>
<feature type="domain" description="O-methyltransferase C-terminal" evidence="4">
    <location>
        <begin position="127"/>
        <end position="314"/>
    </location>
</feature>
<dbReference type="SUPFAM" id="SSF46785">
    <property type="entry name" value="Winged helix' DNA-binding domain"/>
    <property type="match status" value="1"/>
</dbReference>
<evidence type="ECO:0000259" key="4">
    <source>
        <dbReference type="Pfam" id="PF00891"/>
    </source>
</evidence>
<dbReference type="InterPro" id="IPR036390">
    <property type="entry name" value="WH_DNA-bd_sf"/>
</dbReference>
<evidence type="ECO:0000256" key="3">
    <source>
        <dbReference type="ARBA" id="ARBA00022691"/>
    </source>
</evidence>
<sequence>MMPSALERAMFGVVSTPILNLADKCGAFAYLIDKGPSPATQAATALQVDAETLERMLLALTAFGILDRTAEGRYGLRTEIRPYLDPADEHYIGGFVDHLVNETSDQITRLSAYLEHGKAEVDNNLPSPFETFYRNTHALAEFMTAMWSLSYAPSKELAVLADLNHVRTLVDVGGASGPFSVAALQHYPDLRATIFDLPQVGDFVHPTRATYDLADRLDFVPGDFFADELPSGEAIAFGYVLSDWTDATCAQLLTKAYHACEASGRVLIMERLFDDALNGPLATSVMNLTMHVETQGRHRTADEYLSMLQDAGFSDCAVHRSSGDKHLIIGHKR</sequence>
<dbReference type="InterPro" id="IPR036388">
    <property type="entry name" value="WH-like_DNA-bd_sf"/>
</dbReference>
<dbReference type="Gene3D" id="3.40.50.150">
    <property type="entry name" value="Vaccinia Virus protein VP39"/>
    <property type="match status" value="1"/>
</dbReference>
<keyword evidence="1 5" id="KW-0489">Methyltransferase</keyword>
<dbReference type="GO" id="GO:0032259">
    <property type="term" value="P:methylation"/>
    <property type="evidence" value="ECO:0007669"/>
    <property type="project" value="UniProtKB-KW"/>
</dbReference>
<evidence type="ECO:0000313" key="5">
    <source>
        <dbReference type="EMBL" id="TCC54389.1"/>
    </source>
</evidence>
<protein>
    <submittedName>
        <fullName evidence="5">Hydroxyneurosporene methyltransferase</fullName>
    </submittedName>
</protein>
<dbReference type="InterPro" id="IPR016461">
    <property type="entry name" value="COMT-like"/>
</dbReference>
<proteinExistence type="predicted"/>
<evidence type="ECO:0000256" key="2">
    <source>
        <dbReference type="ARBA" id="ARBA00022679"/>
    </source>
</evidence>
<dbReference type="PANTHER" id="PTHR43712:SF2">
    <property type="entry name" value="O-METHYLTRANSFERASE CICE"/>
    <property type="match status" value="1"/>
</dbReference>
<dbReference type="OrthoDB" id="3804952at2"/>
<dbReference type="Proteomes" id="UP000291144">
    <property type="component" value="Unassembled WGS sequence"/>
</dbReference>
<dbReference type="GO" id="GO:0008171">
    <property type="term" value="F:O-methyltransferase activity"/>
    <property type="evidence" value="ECO:0007669"/>
    <property type="project" value="InterPro"/>
</dbReference>
<keyword evidence="2 5" id="KW-0808">Transferase</keyword>